<comment type="caution">
    <text evidence="1">The sequence shown here is derived from an EMBL/GenBank/DDBJ whole genome shotgun (WGS) entry which is preliminary data.</text>
</comment>
<organism evidence="1 2">
    <name type="scientific">Phoxinus phoxinus</name>
    <name type="common">Eurasian minnow</name>
    <dbReference type="NCBI Taxonomy" id="58324"/>
    <lineage>
        <taxon>Eukaryota</taxon>
        <taxon>Metazoa</taxon>
        <taxon>Chordata</taxon>
        <taxon>Craniata</taxon>
        <taxon>Vertebrata</taxon>
        <taxon>Euteleostomi</taxon>
        <taxon>Actinopterygii</taxon>
        <taxon>Neopterygii</taxon>
        <taxon>Teleostei</taxon>
        <taxon>Ostariophysi</taxon>
        <taxon>Cypriniformes</taxon>
        <taxon>Leuciscidae</taxon>
        <taxon>Phoxininae</taxon>
        <taxon>Phoxinus</taxon>
    </lineage>
</organism>
<dbReference type="EMBL" id="JAYKXH010000017">
    <property type="protein sequence ID" value="KAK7139119.1"/>
    <property type="molecule type" value="Genomic_DNA"/>
</dbReference>
<accession>A0AAN9CM60</accession>
<gene>
    <name evidence="1" type="ORF">R3I93_016291</name>
</gene>
<proteinExistence type="predicted"/>
<protein>
    <submittedName>
        <fullName evidence="1">Uncharacterized protein</fullName>
    </submittedName>
</protein>
<evidence type="ECO:0000313" key="1">
    <source>
        <dbReference type="EMBL" id="KAK7139119.1"/>
    </source>
</evidence>
<name>A0AAN9CM60_9TELE</name>
<keyword evidence="2" id="KW-1185">Reference proteome</keyword>
<sequence length="67" mass="8007">MTTGNARDLMTVARYRDKHCRHFKFYFAREISLSICRRRSSNSSKPSKFYFDLKKETHTGLEQLESE</sequence>
<dbReference type="AlphaFoldDB" id="A0AAN9CM60"/>
<reference evidence="1 2" key="1">
    <citation type="submission" date="2024-02" db="EMBL/GenBank/DDBJ databases">
        <title>Chromosome-level genome assembly of the Eurasian Minnow (Phoxinus phoxinus).</title>
        <authorList>
            <person name="Oriowo T.O."/>
            <person name="Martin S."/>
            <person name="Stange M."/>
            <person name="Chrysostomakis Y."/>
            <person name="Brown T."/>
            <person name="Winkler S."/>
            <person name="Kukowka S."/>
            <person name="Myers E.W."/>
            <person name="Bohne A."/>
        </authorList>
    </citation>
    <scope>NUCLEOTIDE SEQUENCE [LARGE SCALE GENOMIC DNA]</scope>
    <source>
        <strain evidence="1">ZFMK-TIS-60720</strain>
        <tissue evidence="1">Whole Organism</tissue>
    </source>
</reference>
<evidence type="ECO:0000313" key="2">
    <source>
        <dbReference type="Proteomes" id="UP001364617"/>
    </source>
</evidence>
<dbReference type="Proteomes" id="UP001364617">
    <property type="component" value="Unassembled WGS sequence"/>
</dbReference>